<dbReference type="Pfam" id="PF02153">
    <property type="entry name" value="PDH_N"/>
    <property type="match status" value="1"/>
</dbReference>
<dbReference type="RefSeq" id="WP_092210353.1">
    <property type="nucleotide sequence ID" value="NZ_FMUX01000005.1"/>
</dbReference>
<dbReference type="InterPro" id="IPR046825">
    <property type="entry name" value="PDH_C"/>
</dbReference>
<dbReference type="InterPro" id="IPR046826">
    <property type="entry name" value="PDH_N"/>
</dbReference>
<dbReference type="STRING" id="419481.SAMN05216233_105192"/>
<evidence type="ECO:0000313" key="4">
    <source>
        <dbReference type="Proteomes" id="UP000198870"/>
    </source>
</evidence>
<dbReference type="GO" id="GO:0006571">
    <property type="term" value="P:tyrosine biosynthetic process"/>
    <property type="evidence" value="ECO:0007669"/>
    <property type="project" value="InterPro"/>
</dbReference>
<organism evidence="3 4">
    <name type="scientific">Desulfoluna spongiiphila</name>
    <dbReference type="NCBI Taxonomy" id="419481"/>
    <lineage>
        <taxon>Bacteria</taxon>
        <taxon>Pseudomonadati</taxon>
        <taxon>Thermodesulfobacteriota</taxon>
        <taxon>Desulfobacteria</taxon>
        <taxon>Desulfobacterales</taxon>
        <taxon>Desulfolunaceae</taxon>
        <taxon>Desulfoluna</taxon>
    </lineage>
</organism>
<dbReference type="PANTHER" id="PTHR21363">
    <property type="entry name" value="PREPHENATE DEHYDROGENASE"/>
    <property type="match status" value="1"/>
</dbReference>
<keyword evidence="4" id="KW-1185">Reference proteome</keyword>
<reference evidence="3 4" key="1">
    <citation type="submission" date="2016-10" db="EMBL/GenBank/DDBJ databases">
        <authorList>
            <person name="de Groot N.N."/>
        </authorList>
    </citation>
    <scope>NUCLEOTIDE SEQUENCE [LARGE SCALE GENOMIC DNA]</scope>
    <source>
        <strain evidence="3 4">AA1</strain>
    </source>
</reference>
<dbReference type="Proteomes" id="UP000198870">
    <property type="component" value="Unassembled WGS sequence"/>
</dbReference>
<dbReference type="GO" id="GO:0004665">
    <property type="term" value="F:prephenate dehydrogenase (NADP+) activity"/>
    <property type="evidence" value="ECO:0007669"/>
    <property type="project" value="InterPro"/>
</dbReference>
<name>A0A1G5E5U7_9BACT</name>
<dbReference type="AlphaFoldDB" id="A0A1G5E5U7"/>
<dbReference type="InterPro" id="IPR003099">
    <property type="entry name" value="Prephen_DH"/>
</dbReference>
<accession>A0A1G5E5U7</accession>
<dbReference type="Gene3D" id="1.10.3660.10">
    <property type="entry name" value="6-phosphogluconate dehydrogenase C-terminal like domain"/>
    <property type="match status" value="1"/>
</dbReference>
<dbReference type="InterPro" id="IPR008927">
    <property type="entry name" value="6-PGluconate_DH-like_C_sf"/>
</dbReference>
<feature type="domain" description="Prephenate/arogenate dehydrogenase" evidence="2">
    <location>
        <begin position="4"/>
        <end position="267"/>
    </location>
</feature>
<evidence type="ECO:0000259" key="2">
    <source>
        <dbReference type="PROSITE" id="PS51176"/>
    </source>
</evidence>
<keyword evidence="1" id="KW-0560">Oxidoreductase</keyword>
<dbReference type="GO" id="GO:0008977">
    <property type="term" value="F:prephenate dehydrogenase (NAD+) activity"/>
    <property type="evidence" value="ECO:0007669"/>
    <property type="project" value="InterPro"/>
</dbReference>
<protein>
    <submittedName>
        <fullName evidence="3">Prephenate dehydrogenase</fullName>
    </submittedName>
</protein>
<dbReference type="Pfam" id="PF20463">
    <property type="entry name" value="PDH_C"/>
    <property type="match status" value="1"/>
</dbReference>
<evidence type="ECO:0000313" key="3">
    <source>
        <dbReference type="EMBL" id="SCY22404.1"/>
    </source>
</evidence>
<dbReference type="InterPro" id="IPR036291">
    <property type="entry name" value="NAD(P)-bd_dom_sf"/>
</dbReference>
<dbReference type="SUPFAM" id="SSF48179">
    <property type="entry name" value="6-phosphogluconate dehydrogenase C-terminal domain-like"/>
    <property type="match status" value="1"/>
</dbReference>
<evidence type="ECO:0000256" key="1">
    <source>
        <dbReference type="ARBA" id="ARBA00023002"/>
    </source>
</evidence>
<sequence>MEQVTLGIVGGKGGMGRLFDAWFVRRGHRVLLADVDTTTTAEELTRRCDLIMIATPMDVAPTVAEALGRRMSREQGLFDICSLKEEITAAMLDATSCEVVGTHPMFGPHTDGLSGQNIILSQGRGERWLTFLEAEFSAGGARVSRMTPKDHDRSMALAQGLTHVVTIAMGRTLQKLGVTPDDALSYATPIFKLKNDLIGRLFAQDPDLYAAMVGDNPYVAEMVETFGGALSETAREMVDAERRGALDYMADIRGFLGPCCEAGLEESNKILKSMV</sequence>
<dbReference type="PANTHER" id="PTHR21363:SF0">
    <property type="entry name" value="PREPHENATE DEHYDROGENASE [NADP(+)]"/>
    <property type="match status" value="1"/>
</dbReference>
<dbReference type="PROSITE" id="PS51176">
    <property type="entry name" value="PDH_ADH"/>
    <property type="match status" value="1"/>
</dbReference>
<dbReference type="Gene3D" id="3.40.50.720">
    <property type="entry name" value="NAD(P)-binding Rossmann-like Domain"/>
    <property type="match status" value="1"/>
</dbReference>
<proteinExistence type="predicted"/>
<dbReference type="OrthoDB" id="9800497at2"/>
<gene>
    <name evidence="3" type="ORF">SAMN05216233_105192</name>
</gene>
<dbReference type="SUPFAM" id="SSF51735">
    <property type="entry name" value="NAD(P)-binding Rossmann-fold domains"/>
    <property type="match status" value="1"/>
</dbReference>
<dbReference type="EMBL" id="FMUX01000005">
    <property type="protein sequence ID" value="SCY22404.1"/>
    <property type="molecule type" value="Genomic_DNA"/>
</dbReference>
<dbReference type="GO" id="GO:0070403">
    <property type="term" value="F:NAD+ binding"/>
    <property type="evidence" value="ECO:0007669"/>
    <property type="project" value="InterPro"/>
</dbReference>
<dbReference type="InterPro" id="IPR050812">
    <property type="entry name" value="Preph/Arog_dehydrog"/>
</dbReference>